<reference evidence="3" key="1">
    <citation type="submission" date="2013-09" db="EMBL/GenBank/DDBJ databases">
        <title>Corchorus olitorius genome sequencing.</title>
        <authorList>
            <person name="Alam M."/>
            <person name="Haque M.S."/>
            <person name="Islam M.S."/>
            <person name="Emdad E.M."/>
            <person name="Islam M.M."/>
            <person name="Ahmed B."/>
            <person name="Halim A."/>
            <person name="Hossen Q.M.M."/>
            <person name="Hossain M.Z."/>
            <person name="Ahmed R."/>
            <person name="Khan M.M."/>
            <person name="Islam R."/>
            <person name="Rashid M.M."/>
            <person name="Khan S.A."/>
            <person name="Rahman M.S."/>
            <person name="Alam M."/>
            <person name="Yahiya A.S."/>
            <person name="Khan M.S."/>
            <person name="Azam M.S."/>
            <person name="Haque T."/>
            <person name="Lashkar M.Z.H."/>
            <person name="Akhand A.I."/>
            <person name="Morshed G."/>
            <person name="Roy S."/>
            <person name="Uddin K.S."/>
            <person name="Rabeya T."/>
            <person name="Hossain A.S."/>
            <person name="Chowdhury A."/>
            <person name="Snigdha A.R."/>
            <person name="Mortoza M.S."/>
            <person name="Matin S.A."/>
            <person name="Hoque S.M.E."/>
            <person name="Islam M.K."/>
            <person name="Roy D.K."/>
            <person name="Haider R."/>
            <person name="Moosa M.M."/>
            <person name="Elias S.M."/>
            <person name="Hasan A.M."/>
            <person name="Jahan S."/>
            <person name="Shafiuddin M."/>
            <person name="Mahmood N."/>
            <person name="Shommy N.S."/>
        </authorList>
    </citation>
    <scope>NUCLEOTIDE SEQUENCE [LARGE SCALE GENOMIC DNA]</scope>
    <source>
        <strain evidence="3">cv. O-4</strain>
    </source>
</reference>
<comment type="caution">
    <text evidence="2">The sequence shown here is derived from an EMBL/GenBank/DDBJ whole genome shotgun (WGS) entry which is preliminary data.</text>
</comment>
<keyword evidence="3" id="KW-1185">Reference proteome</keyword>
<dbReference type="Proteomes" id="UP000187203">
    <property type="component" value="Unassembled WGS sequence"/>
</dbReference>
<accession>A0A1R3IIA6</accession>
<dbReference type="EMBL" id="AWUE01018155">
    <property type="protein sequence ID" value="OMO82305.1"/>
    <property type="molecule type" value="Genomic_DNA"/>
</dbReference>
<protein>
    <submittedName>
        <fullName evidence="2">Uncharacterized protein</fullName>
    </submittedName>
</protein>
<organism evidence="2 3">
    <name type="scientific">Corchorus olitorius</name>
    <dbReference type="NCBI Taxonomy" id="93759"/>
    <lineage>
        <taxon>Eukaryota</taxon>
        <taxon>Viridiplantae</taxon>
        <taxon>Streptophyta</taxon>
        <taxon>Embryophyta</taxon>
        <taxon>Tracheophyta</taxon>
        <taxon>Spermatophyta</taxon>
        <taxon>Magnoliopsida</taxon>
        <taxon>eudicotyledons</taxon>
        <taxon>Gunneridae</taxon>
        <taxon>Pentapetalae</taxon>
        <taxon>rosids</taxon>
        <taxon>malvids</taxon>
        <taxon>Malvales</taxon>
        <taxon>Malvaceae</taxon>
        <taxon>Grewioideae</taxon>
        <taxon>Apeibeae</taxon>
        <taxon>Corchorus</taxon>
    </lineage>
</organism>
<dbReference type="AlphaFoldDB" id="A0A1R3IIA6"/>
<evidence type="ECO:0000313" key="3">
    <source>
        <dbReference type="Proteomes" id="UP000187203"/>
    </source>
</evidence>
<evidence type="ECO:0000313" key="2">
    <source>
        <dbReference type="EMBL" id="OMO82305.1"/>
    </source>
</evidence>
<sequence>MAKIPKGKPSQPTGPVNGLESKDNLSRLSRIKIGLKSKG</sequence>
<proteinExistence type="predicted"/>
<name>A0A1R3IIA6_9ROSI</name>
<gene>
    <name evidence="2" type="ORF">COLO4_23114</name>
</gene>
<evidence type="ECO:0000256" key="1">
    <source>
        <dbReference type="SAM" id="MobiDB-lite"/>
    </source>
</evidence>
<feature type="region of interest" description="Disordered" evidence="1">
    <location>
        <begin position="1"/>
        <end position="25"/>
    </location>
</feature>